<dbReference type="Pfam" id="PF00970">
    <property type="entry name" value="FAD_binding_6"/>
    <property type="match status" value="1"/>
</dbReference>
<dbReference type="PANTHER" id="PTHR47354:SF5">
    <property type="entry name" value="PROTEIN RFBI"/>
    <property type="match status" value="1"/>
</dbReference>
<dbReference type="EMBL" id="CP001045">
    <property type="protein sequence ID" value="ACC75240.1"/>
    <property type="molecule type" value="Genomic_DNA"/>
</dbReference>
<dbReference type="PROSITE" id="PS51085">
    <property type="entry name" value="2FE2S_FER_2"/>
    <property type="match status" value="1"/>
</dbReference>
<keyword evidence="2" id="KW-0001">2Fe-2S</keyword>
<comment type="cofactor">
    <cofactor evidence="1">
        <name>FAD</name>
        <dbReference type="ChEBI" id="CHEBI:57692"/>
    </cofactor>
</comment>
<dbReference type="SUPFAM" id="SSF52343">
    <property type="entry name" value="Ferredoxin reductase-like, C-terminal NADP-linked domain"/>
    <property type="match status" value="1"/>
</dbReference>
<reference evidence="6" key="1">
    <citation type="journal article" date="2014" name="Stand. Genomic Sci.">
        <title>Complete genome sequence of Burkholderia phymatum STM815(T), a broad host range and efficient nitrogen-fixing symbiont of Mimosa species.</title>
        <authorList>
            <person name="Moulin L."/>
            <person name="Klonowska A."/>
            <person name="Caroline B."/>
            <person name="Booth K."/>
            <person name="Vriezen J.A."/>
            <person name="Melkonian R."/>
            <person name="James E.K."/>
            <person name="Young J.P."/>
            <person name="Bena G."/>
            <person name="Hauser L."/>
            <person name="Land M."/>
            <person name="Kyrpides N."/>
            <person name="Bruce D."/>
            <person name="Chain P."/>
            <person name="Copeland A."/>
            <person name="Pitluck S."/>
            <person name="Woyke T."/>
            <person name="Lizotte-Waniewski M."/>
            <person name="Bristow J."/>
            <person name="Riley M."/>
        </authorList>
    </citation>
    <scope>NUCLEOTIDE SEQUENCE [LARGE SCALE GENOMIC DNA]</scope>
    <source>
        <strain evidence="6">DSM 17167 / CIP 108236 / LMG 21445 / STM815</strain>
        <plasmid evidence="6">Plasmid pBPHY01</plasmid>
    </source>
</reference>
<accession>B2JWB3</accession>
<keyword evidence="2" id="KW-0408">Iron</keyword>
<dbReference type="HOGENOM" id="CLU_003827_7_0_4"/>
<gene>
    <name evidence="5" type="ordered locus">Bphy_6193</name>
</gene>
<dbReference type="InterPro" id="IPR001041">
    <property type="entry name" value="2Fe-2S_ferredoxin-type"/>
</dbReference>
<evidence type="ECO:0000256" key="2">
    <source>
        <dbReference type="ARBA" id="ARBA00022714"/>
    </source>
</evidence>
<dbReference type="Gene3D" id="2.40.30.10">
    <property type="entry name" value="Translation factors"/>
    <property type="match status" value="1"/>
</dbReference>
<feature type="domain" description="FAD-binding FR-type" evidence="4">
    <location>
        <begin position="102"/>
        <end position="207"/>
    </location>
</feature>
<dbReference type="PROSITE" id="PS00197">
    <property type="entry name" value="2FE2S_FER_1"/>
    <property type="match status" value="1"/>
</dbReference>
<protein>
    <submittedName>
        <fullName evidence="5">Oxidoreductase FAD-binding domain protein</fullName>
    </submittedName>
</protein>
<keyword evidence="6" id="KW-1185">Reference proteome</keyword>
<dbReference type="InterPro" id="IPR039261">
    <property type="entry name" value="FNR_nucleotide-bd"/>
</dbReference>
<dbReference type="Pfam" id="PF00175">
    <property type="entry name" value="NAD_binding_1"/>
    <property type="match status" value="1"/>
</dbReference>
<dbReference type="InterPro" id="IPR050415">
    <property type="entry name" value="MRET"/>
</dbReference>
<organism evidence="5 6">
    <name type="scientific">Paraburkholderia phymatum (strain DSM 17167 / CIP 108236 / LMG 21445 / STM815)</name>
    <name type="common">Burkholderia phymatum</name>
    <dbReference type="NCBI Taxonomy" id="391038"/>
    <lineage>
        <taxon>Bacteria</taxon>
        <taxon>Pseudomonadati</taxon>
        <taxon>Pseudomonadota</taxon>
        <taxon>Betaproteobacteria</taxon>
        <taxon>Burkholderiales</taxon>
        <taxon>Burkholderiaceae</taxon>
        <taxon>Paraburkholderia</taxon>
    </lineage>
</organism>
<evidence type="ECO:0000259" key="4">
    <source>
        <dbReference type="PROSITE" id="PS51384"/>
    </source>
</evidence>
<evidence type="ECO:0000313" key="5">
    <source>
        <dbReference type="EMBL" id="ACC75240.1"/>
    </source>
</evidence>
<sequence length="342" mass="37141">MKHHVTIITRDNGLVEFACGPDEVLIDAAAASSIMLPAQCRQGSCGACQANVVAGEFVLGTHNPDVLSRVQQRPTLMCRTTPCSDLELAVPYDLSKVLFEPIPQRQACVERIERLNQSTMRLSLKLQDDPVHGCAAEFEPGQFMELCVPGTQAWRAFSIANTSNWDGDLEFLIRLQSNGLFSNWLAQSARVGDPLDVRGPQGGFGVDPASLRERWFVAGGTGLAPILSMLRRMAEYGETSDVRLFVGANDETDFVATTEIEALRAELPQLEITWCAWRPTGAWDGFTGTPAQALENALAQAGVQPDIYVCGPSKLIQACEAVACARELASEQVHAERFSASS</sequence>
<dbReference type="InterPro" id="IPR001433">
    <property type="entry name" value="OxRdtase_FAD/NAD-bd"/>
</dbReference>
<dbReference type="InterPro" id="IPR017938">
    <property type="entry name" value="Riboflavin_synthase-like_b-brl"/>
</dbReference>
<keyword evidence="5" id="KW-0614">Plasmid</keyword>
<keyword evidence="2" id="KW-0479">Metal-binding</keyword>
<evidence type="ECO:0000259" key="3">
    <source>
        <dbReference type="PROSITE" id="PS51085"/>
    </source>
</evidence>
<name>B2JWB3_PARP8</name>
<dbReference type="PROSITE" id="PS51384">
    <property type="entry name" value="FAD_FR"/>
    <property type="match status" value="1"/>
</dbReference>
<evidence type="ECO:0000313" key="6">
    <source>
        <dbReference type="Proteomes" id="UP000001192"/>
    </source>
</evidence>
<geneLocation type="plasmid" evidence="5 6">
    <name>pBPHY01</name>
</geneLocation>
<dbReference type="GO" id="GO:0051537">
    <property type="term" value="F:2 iron, 2 sulfur cluster binding"/>
    <property type="evidence" value="ECO:0007669"/>
    <property type="project" value="UniProtKB-KW"/>
</dbReference>
<dbReference type="Proteomes" id="UP000001192">
    <property type="component" value="Plasmid pBPHY01"/>
</dbReference>
<dbReference type="InterPro" id="IPR036010">
    <property type="entry name" value="2Fe-2S_ferredoxin-like_sf"/>
</dbReference>
<dbReference type="InterPro" id="IPR012675">
    <property type="entry name" value="Beta-grasp_dom_sf"/>
</dbReference>
<dbReference type="GO" id="GO:0016491">
    <property type="term" value="F:oxidoreductase activity"/>
    <property type="evidence" value="ECO:0007669"/>
    <property type="project" value="InterPro"/>
</dbReference>
<dbReference type="InterPro" id="IPR006058">
    <property type="entry name" value="2Fe2S_fd_BS"/>
</dbReference>
<dbReference type="Pfam" id="PF00111">
    <property type="entry name" value="Fer2"/>
    <property type="match status" value="1"/>
</dbReference>
<dbReference type="Gene3D" id="3.10.20.30">
    <property type="match status" value="1"/>
</dbReference>
<dbReference type="RefSeq" id="WP_012405399.1">
    <property type="nucleotide sequence ID" value="NC_010625.1"/>
</dbReference>
<dbReference type="PANTHER" id="PTHR47354">
    <property type="entry name" value="NADH OXIDOREDUCTASE HCR"/>
    <property type="match status" value="1"/>
</dbReference>
<dbReference type="InterPro" id="IPR008333">
    <property type="entry name" value="Cbr1-like_FAD-bd_dom"/>
</dbReference>
<dbReference type="AlphaFoldDB" id="B2JWB3"/>
<proteinExistence type="predicted"/>
<dbReference type="CDD" id="cd00207">
    <property type="entry name" value="fer2"/>
    <property type="match status" value="1"/>
</dbReference>
<dbReference type="OrthoDB" id="9806195at2"/>
<dbReference type="SUPFAM" id="SSF54292">
    <property type="entry name" value="2Fe-2S ferredoxin-like"/>
    <property type="match status" value="1"/>
</dbReference>
<dbReference type="KEGG" id="bph:Bphy_6193"/>
<dbReference type="InterPro" id="IPR017927">
    <property type="entry name" value="FAD-bd_FR_type"/>
</dbReference>
<keyword evidence="2" id="KW-0411">Iron-sulfur</keyword>
<dbReference type="SUPFAM" id="SSF63380">
    <property type="entry name" value="Riboflavin synthase domain-like"/>
    <property type="match status" value="1"/>
</dbReference>
<evidence type="ECO:0000256" key="1">
    <source>
        <dbReference type="ARBA" id="ARBA00001974"/>
    </source>
</evidence>
<feature type="domain" description="2Fe-2S ferredoxin-type" evidence="3">
    <location>
        <begin position="3"/>
        <end position="94"/>
    </location>
</feature>
<dbReference type="PRINTS" id="PR00410">
    <property type="entry name" value="PHEHYDRXLASE"/>
</dbReference>
<dbReference type="Gene3D" id="3.40.50.80">
    <property type="entry name" value="Nucleotide-binding domain of ferredoxin-NADP reductase (FNR) module"/>
    <property type="match status" value="1"/>
</dbReference>